<dbReference type="InterPro" id="IPR050312">
    <property type="entry name" value="IolE/XylAMocC-like"/>
</dbReference>
<keyword evidence="2" id="KW-0413">Isomerase</keyword>
<dbReference type="InterPro" id="IPR036237">
    <property type="entry name" value="Xyl_isomerase-like_sf"/>
</dbReference>
<organism evidence="2 3">
    <name type="scientific">Wenyingzhuangia heitensis</name>
    <dbReference type="NCBI Taxonomy" id="1487859"/>
    <lineage>
        <taxon>Bacteria</taxon>
        <taxon>Pseudomonadati</taxon>
        <taxon>Bacteroidota</taxon>
        <taxon>Flavobacteriia</taxon>
        <taxon>Flavobacteriales</taxon>
        <taxon>Flavobacteriaceae</taxon>
        <taxon>Wenyingzhuangia</taxon>
    </lineage>
</organism>
<name>A0ABX0UAK4_9FLAO</name>
<dbReference type="GO" id="GO:0016853">
    <property type="term" value="F:isomerase activity"/>
    <property type="evidence" value="ECO:0007669"/>
    <property type="project" value="UniProtKB-KW"/>
</dbReference>
<accession>A0ABX0UAK4</accession>
<keyword evidence="3" id="KW-1185">Reference proteome</keyword>
<dbReference type="Pfam" id="PF01261">
    <property type="entry name" value="AP_endonuc_2"/>
    <property type="match status" value="1"/>
</dbReference>
<evidence type="ECO:0000259" key="1">
    <source>
        <dbReference type="Pfam" id="PF01261"/>
    </source>
</evidence>
<feature type="domain" description="Xylose isomerase-like TIM barrel" evidence="1">
    <location>
        <begin position="50"/>
        <end position="266"/>
    </location>
</feature>
<dbReference type="PANTHER" id="PTHR12110">
    <property type="entry name" value="HYDROXYPYRUVATE ISOMERASE"/>
    <property type="match status" value="1"/>
</dbReference>
<protein>
    <submittedName>
        <fullName evidence="2">Sugar phosphate isomerase/epimerase</fullName>
    </submittedName>
</protein>
<gene>
    <name evidence="2" type="ORF">FHR24_001299</name>
</gene>
<dbReference type="RefSeq" id="WP_167185653.1">
    <property type="nucleotide sequence ID" value="NZ_JAASQL010000001.1"/>
</dbReference>
<dbReference type="Proteomes" id="UP000745859">
    <property type="component" value="Unassembled WGS sequence"/>
</dbReference>
<reference evidence="2 3" key="1">
    <citation type="submission" date="2020-03" db="EMBL/GenBank/DDBJ databases">
        <title>Genomic Encyclopedia of Type Strains, Phase IV (KMG-IV): sequencing the most valuable type-strain genomes for metagenomic binning, comparative biology and taxonomic classification.</title>
        <authorList>
            <person name="Goeker M."/>
        </authorList>
    </citation>
    <scope>NUCLEOTIDE SEQUENCE [LARGE SCALE GENOMIC DNA]</scope>
    <source>
        <strain evidence="2 3">DSM 101599</strain>
    </source>
</reference>
<evidence type="ECO:0000313" key="3">
    <source>
        <dbReference type="Proteomes" id="UP000745859"/>
    </source>
</evidence>
<proteinExistence type="predicted"/>
<dbReference type="SUPFAM" id="SSF51658">
    <property type="entry name" value="Xylose isomerase-like"/>
    <property type="match status" value="1"/>
</dbReference>
<dbReference type="InterPro" id="IPR013022">
    <property type="entry name" value="Xyl_isomerase-like_TIM-brl"/>
</dbReference>
<dbReference type="PANTHER" id="PTHR12110:SF41">
    <property type="entry name" value="INOSOSE DEHYDRATASE"/>
    <property type="match status" value="1"/>
</dbReference>
<dbReference type="EMBL" id="JAASQL010000001">
    <property type="protein sequence ID" value="NIJ44860.1"/>
    <property type="molecule type" value="Genomic_DNA"/>
</dbReference>
<sequence>MRAIVVFVGFLVTVFCVNGQNKAATEKLGWTLSVHTVSFADRATITQSLDSIKAMGFTLVDTYRGKQHFGNEIDTLHYWLEKSKLEKVKQQIVNKGLEINHFGVINGKDEKEWRDIFEFAKFMGVKLLICEPEYDHLEYVDQLTQEFGIKVGIHNHAVPTKYWHPKTVMTLLHKKKISKNIGIYPDINNWVVSGLNPVEMLQLAKGRIIGIQIKDRAHKKGMMPWGTGDINVSGIFRELQRQEFKGNISFEYFGKFSKTAYISKSLEYYHFLIDQLISK</sequence>
<comment type="caution">
    <text evidence="2">The sequence shown here is derived from an EMBL/GenBank/DDBJ whole genome shotgun (WGS) entry which is preliminary data.</text>
</comment>
<dbReference type="Gene3D" id="3.20.20.150">
    <property type="entry name" value="Divalent-metal-dependent TIM barrel enzymes"/>
    <property type="match status" value="1"/>
</dbReference>
<evidence type="ECO:0000313" key="2">
    <source>
        <dbReference type="EMBL" id="NIJ44860.1"/>
    </source>
</evidence>